<dbReference type="Gene3D" id="3.40.50.150">
    <property type="entry name" value="Vaccinia Virus protein VP39"/>
    <property type="match status" value="1"/>
</dbReference>
<dbReference type="InterPro" id="IPR029063">
    <property type="entry name" value="SAM-dependent_MTases_sf"/>
</dbReference>
<sequence length="299" mass="34953">MELIDILEHLHTRVTANRLLIENGHNRQEVMNSLFDHSFDAYNTHLTRNVKKLAGYFLVEENAPYNEFTQGLQAIMNNVNDMDMIEYTKIEEQSLFDQQHGIKTSGVLWPLEMEEEINLEKWRYMARYVPSPVNALRLLFDHLPGLGIYYKDYTFVDVGSGMGRGLLLASHYPFKAIKGVEIARQLDAIARNNIAVYDHPGQQCRNIQTYNMDILDFDVMEKENRIYYFWEPFTDEIFNAFLLKLLESVQLIDHKIFLVFLGRPYPALGDSDVFKHRDVLITTDKATANDYFLLFIYSN</sequence>
<dbReference type="OrthoDB" id="9780095at2"/>
<accession>A0A3B7MH29</accession>
<proteinExistence type="predicted"/>
<reference evidence="1 2" key="1">
    <citation type="submission" date="2018-09" db="EMBL/GenBank/DDBJ databases">
        <title>Genome sequencing of strain 6GH32-13.</title>
        <authorList>
            <person name="Weon H.-Y."/>
            <person name="Heo J."/>
            <person name="Kwon S.-W."/>
        </authorList>
    </citation>
    <scope>NUCLEOTIDE SEQUENCE [LARGE SCALE GENOMIC DNA]</scope>
    <source>
        <strain evidence="1 2">5GH32-13</strain>
    </source>
</reference>
<evidence type="ECO:0008006" key="3">
    <source>
        <dbReference type="Google" id="ProtNLM"/>
    </source>
</evidence>
<evidence type="ECO:0000313" key="1">
    <source>
        <dbReference type="EMBL" id="AXY73692.1"/>
    </source>
</evidence>
<dbReference type="RefSeq" id="WP_119049527.1">
    <property type="nucleotide sequence ID" value="NZ_CP032157.1"/>
</dbReference>
<dbReference type="EMBL" id="CP032157">
    <property type="protein sequence ID" value="AXY73692.1"/>
    <property type="molecule type" value="Genomic_DNA"/>
</dbReference>
<protein>
    <recommendedName>
        <fullName evidence="3">DOT1 domain-containing protein</fullName>
    </recommendedName>
</protein>
<name>A0A3B7MH29_9BACT</name>
<organism evidence="1 2">
    <name type="scientific">Paraflavitalea soli</name>
    <dbReference type="NCBI Taxonomy" id="2315862"/>
    <lineage>
        <taxon>Bacteria</taxon>
        <taxon>Pseudomonadati</taxon>
        <taxon>Bacteroidota</taxon>
        <taxon>Chitinophagia</taxon>
        <taxon>Chitinophagales</taxon>
        <taxon>Chitinophagaceae</taxon>
        <taxon>Paraflavitalea</taxon>
    </lineage>
</organism>
<dbReference type="SUPFAM" id="SSF53335">
    <property type="entry name" value="S-adenosyl-L-methionine-dependent methyltransferases"/>
    <property type="match status" value="1"/>
</dbReference>
<keyword evidence="2" id="KW-1185">Reference proteome</keyword>
<evidence type="ECO:0000313" key="2">
    <source>
        <dbReference type="Proteomes" id="UP000263900"/>
    </source>
</evidence>
<dbReference type="Proteomes" id="UP000263900">
    <property type="component" value="Chromosome"/>
</dbReference>
<dbReference type="KEGG" id="pseg:D3H65_06740"/>
<gene>
    <name evidence="1" type="ORF">D3H65_06740</name>
</gene>
<dbReference type="AlphaFoldDB" id="A0A3B7MH29"/>